<dbReference type="PANTHER" id="PTHR10288">
    <property type="entry name" value="KH DOMAIN CONTAINING RNA BINDING PROTEIN"/>
    <property type="match status" value="1"/>
</dbReference>
<evidence type="ECO:0000313" key="4">
    <source>
        <dbReference type="EMBL" id="KAK8600234.1"/>
    </source>
</evidence>
<evidence type="ECO:0000256" key="2">
    <source>
        <dbReference type="PROSITE-ProRule" id="PRU00117"/>
    </source>
</evidence>
<feature type="domain" description="K Homology" evidence="3">
    <location>
        <begin position="212"/>
        <end position="285"/>
    </location>
</feature>
<proteinExistence type="predicted"/>
<dbReference type="EMBL" id="JBBPBM010000001">
    <property type="protein sequence ID" value="KAK8600234.1"/>
    <property type="molecule type" value="Genomic_DNA"/>
</dbReference>
<dbReference type="InterPro" id="IPR004087">
    <property type="entry name" value="KH_dom"/>
</dbReference>
<protein>
    <recommendedName>
        <fullName evidence="3">K Homology domain-containing protein</fullName>
    </recommendedName>
</protein>
<gene>
    <name evidence="4" type="ORF">V6N12_050090</name>
</gene>
<dbReference type="Pfam" id="PF00013">
    <property type="entry name" value="KH_1"/>
    <property type="match status" value="2"/>
</dbReference>
<keyword evidence="1" id="KW-0677">Repeat</keyword>
<reference evidence="4 5" key="1">
    <citation type="journal article" date="2024" name="G3 (Bethesda)">
        <title>Genome assembly of Hibiscus sabdariffa L. provides insights into metabolisms of medicinal natural products.</title>
        <authorList>
            <person name="Kim T."/>
        </authorList>
    </citation>
    <scope>NUCLEOTIDE SEQUENCE [LARGE SCALE GENOMIC DNA]</scope>
    <source>
        <strain evidence="4">TK-2024</strain>
        <tissue evidence="4">Old leaves</tissue>
    </source>
</reference>
<dbReference type="InterPro" id="IPR004088">
    <property type="entry name" value="KH_dom_type_1"/>
</dbReference>
<dbReference type="Proteomes" id="UP001472677">
    <property type="component" value="Unassembled WGS sequence"/>
</dbReference>
<dbReference type="CDD" id="cd22459">
    <property type="entry name" value="KH-I_PEPPER_rpt1_like"/>
    <property type="match status" value="1"/>
</dbReference>
<evidence type="ECO:0000259" key="3">
    <source>
        <dbReference type="SMART" id="SM00322"/>
    </source>
</evidence>
<dbReference type="SMART" id="SM00322">
    <property type="entry name" value="KH"/>
    <property type="match status" value="2"/>
</dbReference>
<name>A0ABR2GBG2_9ROSI</name>
<evidence type="ECO:0000313" key="5">
    <source>
        <dbReference type="Proteomes" id="UP001472677"/>
    </source>
</evidence>
<keyword evidence="2" id="KW-0694">RNA-binding</keyword>
<evidence type="ECO:0000256" key="1">
    <source>
        <dbReference type="ARBA" id="ARBA00022737"/>
    </source>
</evidence>
<organism evidence="4 5">
    <name type="scientific">Hibiscus sabdariffa</name>
    <name type="common">roselle</name>
    <dbReference type="NCBI Taxonomy" id="183260"/>
    <lineage>
        <taxon>Eukaryota</taxon>
        <taxon>Viridiplantae</taxon>
        <taxon>Streptophyta</taxon>
        <taxon>Embryophyta</taxon>
        <taxon>Tracheophyta</taxon>
        <taxon>Spermatophyta</taxon>
        <taxon>Magnoliopsida</taxon>
        <taxon>eudicotyledons</taxon>
        <taxon>Gunneridae</taxon>
        <taxon>Pentapetalae</taxon>
        <taxon>rosids</taxon>
        <taxon>malvids</taxon>
        <taxon>Malvales</taxon>
        <taxon>Malvaceae</taxon>
        <taxon>Malvoideae</taxon>
        <taxon>Hibiscus</taxon>
    </lineage>
</organism>
<dbReference type="SUPFAM" id="SSF54791">
    <property type="entry name" value="Eukaryotic type KH-domain (KH-domain type I)"/>
    <property type="match status" value="2"/>
</dbReference>
<dbReference type="Gene3D" id="3.30.310.210">
    <property type="match status" value="1"/>
</dbReference>
<dbReference type="InterPro" id="IPR036612">
    <property type="entry name" value="KH_dom_type_1_sf"/>
</dbReference>
<dbReference type="PROSITE" id="PS50084">
    <property type="entry name" value="KH_TYPE_1"/>
    <property type="match status" value="2"/>
</dbReference>
<feature type="domain" description="K Homology" evidence="3">
    <location>
        <begin position="304"/>
        <end position="359"/>
    </location>
</feature>
<comment type="caution">
    <text evidence="4">The sequence shown here is derived from an EMBL/GenBank/DDBJ whole genome shotgun (WGS) entry which is preliminary data.</text>
</comment>
<accession>A0ABR2GBG2</accession>
<keyword evidence="5" id="KW-1185">Reference proteome</keyword>
<sequence length="470" mass="51574">MVEQKQSFLEPSSTQDLTLAVHGVGISYMEPKELNSGEAQMFDKMTVTTGNEISEVKNVVADDRGACAIKSVTVFEWKNLHNNKKNMYNEMLARTNGALSTVGDHLGERVSEHNLHRVSNLSFDPRGSETTVEGSVLSVKRALVVVSYRLQDCPSINKTRVSENRSIEPVQPETLRRPIEYTSGSTSYVTKGHPLSLKSENASTLDRKTLQQEVVFKILCLNERVGGVIGKGGATIKALQNDSGETVAIGTTFTNCDERLVTVTASENPKSQYSPAQKVVVLVFVRAYEASIEKCLDSGLGKGSNVIARLVIPLSQVGYLLGKGGATIYEMCKVIGTNIWILGTDQVPKCVSENDQVDTVWKVLHAGGIFVCLNSGSSDYDYLHIMNGDLSTKEFKKALGVGADVSMNGQPMLLFDPEIDKCDFTAKKLGKLKSYLQELQNEKILELHKIHNHISRIQMLLLMETPNVGT</sequence>